<sequence length="158" mass="17095">MQKLKIALIVVIAIALLKVYPTHSYFSDVETSTGVFKAGVWCKSEHFHADTSCAKFSNCFSSCYMHGISIKNSGDVPIDVRGIELRYAGGNVTKITIGNCTFWSGSSSSSIFSGLCTLMPGERKGLRITFDSNVSVTEIIFTFDDSSSKGFQISASSC</sequence>
<organism evidence="1 2">
    <name type="scientific">Archaeoglobus veneficus (strain DSM 11195 / SNP6)</name>
    <dbReference type="NCBI Taxonomy" id="693661"/>
    <lineage>
        <taxon>Archaea</taxon>
        <taxon>Methanobacteriati</taxon>
        <taxon>Methanobacteriota</taxon>
        <taxon>Archaeoglobi</taxon>
        <taxon>Archaeoglobales</taxon>
        <taxon>Archaeoglobaceae</taxon>
        <taxon>Archaeoglobus</taxon>
    </lineage>
</organism>
<dbReference type="GeneID" id="10394423"/>
<dbReference type="Proteomes" id="UP000008136">
    <property type="component" value="Chromosome"/>
</dbReference>
<keyword evidence="2" id="KW-1185">Reference proteome</keyword>
<dbReference type="eggNOG" id="arCOG05861">
    <property type="taxonomic scope" value="Archaea"/>
</dbReference>
<evidence type="ECO:0000313" key="2">
    <source>
        <dbReference type="Proteomes" id="UP000008136"/>
    </source>
</evidence>
<dbReference type="KEGG" id="ave:Arcve_1302"/>
<dbReference type="InterPro" id="IPR023833">
    <property type="entry name" value="Signal_pept_SipW-depend-type"/>
</dbReference>
<dbReference type="HOGENOM" id="CLU_1665395_0_0_2"/>
<reference evidence="1 2" key="1">
    <citation type="submission" date="2011-03" db="EMBL/GenBank/DDBJ databases">
        <title>The complete genome of Archaeoglobus veneficus SNP6.</title>
        <authorList>
            <consortium name="US DOE Joint Genome Institute (JGI-PGF)"/>
            <person name="Lucas S."/>
            <person name="Copeland A."/>
            <person name="Lapidus A."/>
            <person name="Bruce D."/>
            <person name="Goodwin L."/>
            <person name="Pitluck S."/>
            <person name="Kyrpides N."/>
            <person name="Mavromatis K."/>
            <person name="Pagani I."/>
            <person name="Ivanova N."/>
            <person name="Mikhailova N."/>
            <person name="Lu M."/>
            <person name="Detter J.C."/>
            <person name="Tapia R."/>
            <person name="Han C."/>
            <person name="Land M."/>
            <person name="Hauser L."/>
            <person name="Markowitz V."/>
            <person name="Cheng J.-F."/>
            <person name="Hugenholtz P."/>
            <person name="Woyke T."/>
            <person name="Wu D."/>
            <person name="Spring S."/>
            <person name="Brambilla E."/>
            <person name="Klenk H.-P."/>
            <person name="Eisen J.A."/>
        </authorList>
    </citation>
    <scope>NUCLEOTIDE SEQUENCE [LARGE SCALE GENOMIC DNA]</scope>
    <source>
        <strain>SNP6</strain>
    </source>
</reference>
<dbReference type="STRING" id="693661.Arcve_1302"/>
<dbReference type="EMBL" id="CP002588">
    <property type="protein sequence ID" value="AEA47308.1"/>
    <property type="molecule type" value="Genomic_DNA"/>
</dbReference>
<proteinExistence type="predicted"/>
<name>F2KN32_ARCVS</name>
<dbReference type="RefSeq" id="WP_013683970.1">
    <property type="nucleotide sequence ID" value="NC_015320.1"/>
</dbReference>
<accession>F2KN32</accession>
<gene>
    <name evidence="1" type="ordered locus">Arcve_1302</name>
</gene>
<dbReference type="NCBIfam" id="TIGR04088">
    <property type="entry name" value="cognate_SipW"/>
    <property type="match status" value="1"/>
</dbReference>
<evidence type="ECO:0000313" key="1">
    <source>
        <dbReference type="EMBL" id="AEA47308.1"/>
    </source>
</evidence>
<protein>
    <submittedName>
        <fullName evidence="1">Uncharacterized protein</fullName>
    </submittedName>
</protein>
<dbReference type="AlphaFoldDB" id="F2KN32"/>